<feature type="transmembrane region" description="Helical" evidence="1">
    <location>
        <begin position="119"/>
        <end position="152"/>
    </location>
</feature>
<reference evidence="2 3" key="1">
    <citation type="submission" date="2014-09" db="EMBL/GenBank/DDBJ databases">
        <authorList>
            <person name="Hornung B.V."/>
        </authorList>
    </citation>
    <scope>NUCLEOTIDE SEQUENCE [LARGE SCALE GENOMIC DNA]</scope>
    <source>
        <strain evidence="2 3">FRIFI</strain>
    </source>
</reference>
<evidence type="ECO:0000313" key="3">
    <source>
        <dbReference type="Proteomes" id="UP000245695"/>
    </source>
</evidence>
<keyword evidence="3" id="KW-1185">Reference proteome</keyword>
<dbReference type="Pfam" id="PF22564">
    <property type="entry name" value="HAAS"/>
    <property type="match status" value="1"/>
</dbReference>
<protein>
    <recommendedName>
        <fullName evidence="4">DUF1700 domain-containing protein</fullName>
    </recommendedName>
</protein>
<dbReference type="RefSeq" id="WP_166505753.1">
    <property type="nucleotide sequence ID" value="NZ_JAKNTL010000007.1"/>
</dbReference>
<keyword evidence="1" id="KW-1133">Transmembrane helix</keyword>
<accession>A0A2P2BT36</accession>
<name>A0A2P2BT36_9FIRM</name>
<evidence type="ECO:0000313" key="2">
    <source>
        <dbReference type="EMBL" id="CEI73508.1"/>
    </source>
</evidence>
<proteinExistence type="predicted"/>
<dbReference type="Proteomes" id="UP000245695">
    <property type="component" value="Chromosome 1"/>
</dbReference>
<feature type="transmembrane region" description="Helical" evidence="1">
    <location>
        <begin position="172"/>
        <end position="197"/>
    </location>
</feature>
<organism evidence="2 3">
    <name type="scientific">Romboutsia hominis</name>
    <dbReference type="NCBI Taxonomy" id="1507512"/>
    <lineage>
        <taxon>Bacteria</taxon>
        <taxon>Bacillati</taxon>
        <taxon>Bacillota</taxon>
        <taxon>Clostridia</taxon>
        <taxon>Peptostreptococcales</taxon>
        <taxon>Peptostreptococcaceae</taxon>
        <taxon>Romboutsia</taxon>
    </lineage>
</organism>
<evidence type="ECO:0008006" key="4">
    <source>
        <dbReference type="Google" id="ProtNLM"/>
    </source>
</evidence>
<keyword evidence="1" id="KW-0472">Membrane</keyword>
<dbReference type="AlphaFoldDB" id="A0A2P2BT36"/>
<keyword evidence="1" id="KW-0812">Transmembrane</keyword>
<sequence>MNRAEFLDILRDYLKGSFSEEEIGDILRDYEEYFLDGTIEGKSDIEIIKSLGSPKTIASELIAETKNKEEDNSIRLKINIIKSNFKRQYINLKDRVSEKLTLDIENNDQNKRKIIQLGLSILSLIVFIPRFLIVLFLSVVGIILVSLIGLYVATMPIIMNFISQTHEVMGLYVFMSIAFVGGQILAWQIYIFIISIYKTSVNRYKSWMKTRKLYINASKKKEANNKEENSFKEGEKDDE</sequence>
<dbReference type="KEGG" id="rhom:FRIFI_1980"/>
<evidence type="ECO:0000256" key="1">
    <source>
        <dbReference type="SAM" id="Phobius"/>
    </source>
</evidence>
<dbReference type="EMBL" id="LN650648">
    <property type="protein sequence ID" value="CEI73508.1"/>
    <property type="molecule type" value="Genomic_DNA"/>
</dbReference>
<gene>
    <name evidence="2" type="ORF">FRIFI_1980</name>
</gene>